<dbReference type="EMBL" id="AUVB01000024">
    <property type="protein sequence ID" value="KGE04509.1"/>
    <property type="molecule type" value="Genomic_DNA"/>
</dbReference>
<keyword evidence="2" id="KW-1185">Reference proteome</keyword>
<sequence length="49" mass="5813">MLLASSDLERYRRYLEARRMPYTEENDGLWISLPGLPALQLGFIELEER</sequence>
<protein>
    <submittedName>
        <fullName evidence="1">Uncharacterized protein</fullName>
    </submittedName>
</protein>
<reference evidence="1 2" key="1">
    <citation type="journal article" date="2014" name="Genome Announc.">
        <title>Genome Sequence of Gammaproteobacterial Pseudohaliea rubra Type Strain DSM 19751, Isolated from Coastal Seawater of the Mediterranean Sea.</title>
        <authorList>
            <person name="Spring S."/>
            <person name="Fiebig A."/>
            <person name="Riedel T."/>
            <person name="Goker M."/>
            <person name="Klenk H.P."/>
        </authorList>
    </citation>
    <scope>NUCLEOTIDE SEQUENCE [LARGE SCALE GENOMIC DNA]</scope>
    <source>
        <strain evidence="1 2">DSM 19751</strain>
    </source>
</reference>
<dbReference type="Proteomes" id="UP000029640">
    <property type="component" value="Unassembled WGS sequence"/>
</dbReference>
<name>A0A095X0T6_9GAMM</name>
<proteinExistence type="predicted"/>
<gene>
    <name evidence="1" type="ORF">HRUBRA_00848</name>
</gene>
<dbReference type="AlphaFoldDB" id="A0A095X0T6"/>
<accession>A0A095X0T6</accession>
<comment type="caution">
    <text evidence="1">The sequence shown here is derived from an EMBL/GenBank/DDBJ whole genome shotgun (WGS) entry which is preliminary data.</text>
</comment>
<evidence type="ECO:0000313" key="2">
    <source>
        <dbReference type="Proteomes" id="UP000029640"/>
    </source>
</evidence>
<dbReference type="HOGENOM" id="CLU_3136344_0_0_6"/>
<organism evidence="1 2">
    <name type="scientific">Pseudohaliea rubra DSM 19751</name>
    <dbReference type="NCBI Taxonomy" id="1265313"/>
    <lineage>
        <taxon>Bacteria</taxon>
        <taxon>Pseudomonadati</taxon>
        <taxon>Pseudomonadota</taxon>
        <taxon>Gammaproteobacteria</taxon>
        <taxon>Cellvibrionales</taxon>
        <taxon>Halieaceae</taxon>
        <taxon>Pseudohaliea</taxon>
    </lineage>
</organism>
<evidence type="ECO:0000313" key="1">
    <source>
        <dbReference type="EMBL" id="KGE04509.1"/>
    </source>
</evidence>